<dbReference type="Gene3D" id="1.10.287.130">
    <property type="match status" value="1"/>
</dbReference>
<dbReference type="InterPro" id="IPR005467">
    <property type="entry name" value="His_kinase_dom"/>
</dbReference>
<feature type="domain" description="Histidine kinase" evidence="5">
    <location>
        <begin position="166"/>
        <end position="387"/>
    </location>
</feature>
<evidence type="ECO:0000313" key="8">
    <source>
        <dbReference type="Proteomes" id="UP001317629"/>
    </source>
</evidence>
<dbReference type="PROSITE" id="PS50110">
    <property type="entry name" value="RESPONSE_REGULATORY"/>
    <property type="match status" value="1"/>
</dbReference>
<feature type="modified residue" description="4-aspartylphosphate" evidence="4">
    <location>
        <position position="456"/>
    </location>
</feature>
<feature type="domain" description="Response regulatory" evidence="6">
    <location>
        <begin position="407"/>
        <end position="523"/>
    </location>
</feature>
<dbReference type="PROSITE" id="PS50109">
    <property type="entry name" value="HIS_KIN"/>
    <property type="match status" value="1"/>
</dbReference>
<dbReference type="PANTHER" id="PTHR43547">
    <property type="entry name" value="TWO-COMPONENT HISTIDINE KINASE"/>
    <property type="match status" value="1"/>
</dbReference>
<evidence type="ECO:0000313" key="7">
    <source>
        <dbReference type="EMBL" id="BDV33289.1"/>
    </source>
</evidence>
<dbReference type="PANTHER" id="PTHR43547:SF2">
    <property type="entry name" value="HYBRID SIGNAL TRANSDUCTION HISTIDINE KINASE C"/>
    <property type="match status" value="1"/>
</dbReference>
<proteinExistence type="predicted"/>
<accession>A0ABM8E5R0</accession>
<organism evidence="7 8">
    <name type="scientific">Methylocystis iwaonis</name>
    <dbReference type="NCBI Taxonomy" id="2885079"/>
    <lineage>
        <taxon>Bacteria</taxon>
        <taxon>Pseudomonadati</taxon>
        <taxon>Pseudomonadota</taxon>
        <taxon>Alphaproteobacteria</taxon>
        <taxon>Hyphomicrobiales</taxon>
        <taxon>Methylocystaceae</taxon>
        <taxon>Methylocystis</taxon>
    </lineage>
</organism>
<dbReference type="EMBL" id="AP027142">
    <property type="protein sequence ID" value="BDV33289.1"/>
    <property type="molecule type" value="Genomic_DNA"/>
</dbReference>
<reference evidence="7 8" key="1">
    <citation type="journal article" date="2023" name="Int. J. Syst. Evol. Microbiol.">
        <title>Methylocystis iwaonis sp. nov., a type II methane-oxidizing bacterium from surface soil of a rice paddy field in Japan, and emended description of the genus Methylocystis (ex Whittenbury et al. 1970) Bowman et al. 1993.</title>
        <authorList>
            <person name="Kaise H."/>
            <person name="Sawadogo J.B."/>
            <person name="Alam M.S."/>
            <person name="Ueno C."/>
            <person name="Dianou D."/>
            <person name="Shinjo R."/>
            <person name="Asakawa S."/>
        </authorList>
    </citation>
    <scope>NUCLEOTIDE SEQUENCE [LARGE SCALE GENOMIC DNA]</scope>
    <source>
        <strain evidence="7 8">SS37A-Re</strain>
    </source>
</reference>
<dbReference type="InterPro" id="IPR036890">
    <property type="entry name" value="HATPase_C_sf"/>
</dbReference>
<dbReference type="InterPro" id="IPR011006">
    <property type="entry name" value="CheY-like_superfamily"/>
</dbReference>
<dbReference type="EC" id="2.7.13.3" evidence="2"/>
<evidence type="ECO:0000259" key="6">
    <source>
        <dbReference type="PROSITE" id="PS50110"/>
    </source>
</evidence>
<dbReference type="Proteomes" id="UP001317629">
    <property type="component" value="Chromosome"/>
</dbReference>
<dbReference type="SUPFAM" id="SSF55874">
    <property type="entry name" value="ATPase domain of HSP90 chaperone/DNA topoisomerase II/histidine kinase"/>
    <property type="match status" value="1"/>
</dbReference>
<evidence type="ECO:0000259" key="5">
    <source>
        <dbReference type="PROSITE" id="PS50109"/>
    </source>
</evidence>
<name>A0ABM8E5R0_9HYPH</name>
<keyword evidence="8" id="KW-1185">Reference proteome</keyword>
<dbReference type="SMART" id="SM00388">
    <property type="entry name" value="HisKA"/>
    <property type="match status" value="1"/>
</dbReference>
<dbReference type="PRINTS" id="PR00344">
    <property type="entry name" value="BCTRLSENSOR"/>
</dbReference>
<sequence>MTWRDSCGVGGDGKDFRILILTPHGRDAVLAQQTLSRTGLPSCVCAGVEQLRLEIAGGAGAVMVSEEALPRAHPGEWGSLFGAEPPWSSMPIVVLLGRGASSHNFPLLRALEIRPNVSFLERPVPRRTLISALRSALEARRLQYQIRDALDEQKAANRKKDEFIATLSHELRNPLAPIRSAVHVLRRLDDDEASKDKASRLLAMIERQTDHLVQLVDDLLEASRITTGKIALKRRPVSLAETIHRASEISEPLIASARHKLSISLDEEPLVVDGDPVRLTQIFANLLNNAAKYTPPGGRIQVTLERDGALAIVRVADDGIGIPQGMLSHIFGLFSQSDGTAGRMQGGLGIGLALVKSLVEMHGGSVVAYSGGADRGSEFVVSLPLAATQSDDCETFDGAAPMRLHRRVLVVDDEVDVAESLGLLLESLGAEVRVVFSGIEALSCVVEFKPDVAFLDIGMPAIDGYEAARRIRAMREGAGLCMIALSGWGRDEDRARAMAAGFDQHLTKPVSADALRKVITAACH</sequence>
<dbReference type="Pfam" id="PF02518">
    <property type="entry name" value="HATPase_c"/>
    <property type="match status" value="1"/>
</dbReference>
<comment type="catalytic activity">
    <reaction evidence="1">
        <text>ATP + protein L-histidine = ADP + protein N-phospho-L-histidine.</text>
        <dbReference type="EC" id="2.7.13.3"/>
    </reaction>
</comment>
<dbReference type="InterPro" id="IPR001789">
    <property type="entry name" value="Sig_transdc_resp-reg_receiver"/>
</dbReference>
<dbReference type="Pfam" id="PF00072">
    <property type="entry name" value="Response_reg"/>
    <property type="match status" value="1"/>
</dbReference>
<dbReference type="Pfam" id="PF00512">
    <property type="entry name" value="HisKA"/>
    <property type="match status" value="1"/>
</dbReference>
<dbReference type="SMART" id="SM00387">
    <property type="entry name" value="HATPase_c"/>
    <property type="match status" value="1"/>
</dbReference>
<dbReference type="CDD" id="cd00082">
    <property type="entry name" value="HisKA"/>
    <property type="match status" value="1"/>
</dbReference>
<evidence type="ECO:0000256" key="1">
    <source>
        <dbReference type="ARBA" id="ARBA00000085"/>
    </source>
</evidence>
<protein>
    <recommendedName>
        <fullName evidence="2">histidine kinase</fullName>
        <ecNumber evidence="2">2.7.13.3</ecNumber>
    </recommendedName>
</protein>
<dbReference type="RefSeq" id="WP_281930666.1">
    <property type="nucleotide sequence ID" value="NZ_AP027142.1"/>
</dbReference>
<evidence type="ECO:0000256" key="4">
    <source>
        <dbReference type="PROSITE-ProRule" id="PRU00169"/>
    </source>
</evidence>
<gene>
    <name evidence="7" type="ORF">SS37A_08180</name>
</gene>
<dbReference type="InterPro" id="IPR004358">
    <property type="entry name" value="Sig_transdc_His_kin-like_C"/>
</dbReference>
<dbReference type="Gene3D" id="3.30.565.10">
    <property type="entry name" value="Histidine kinase-like ATPase, C-terminal domain"/>
    <property type="match status" value="1"/>
</dbReference>
<dbReference type="CDD" id="cd00075">
    <property type="entry name" value="HATPase"/>
    <property type="match status" value="1"/>
</dbReference>
<dbReference type="SUPFAM" id="SSF52172">
    <property type="entry name" value="CheY-like"/>
    <property type="match status" value="1"/>
</dbReference>
<keyword evidence="3 4" id="KW-0597">Phosphoprotein</keyword>
<dbReference type="InterPro" id="IPR003661">
    <property type="entry name" value="HisK_dim/P_dom"/>
</dbReference>
<evidence type="ECO:0000256" key="3">
    <source>
        <dbReference type="ARBA" id="ARBA00022553"/>
    </source>
</evidence>
<dbReference type="Gene3D" id="3.40.50.2300">
    <property type="match status" value="1"/>
</dbReference>
<dbReference type="InterPro" id="IPR003594">
    <property type="entry name" value="HATPase_dom"/>
</dbReference>
<dbReference type="SMART" id="SM00448">
    <property type="entry name" value="REC"/>
    <property type="match status" value="1"/>
</dbReference>
<dbReference type="InterPro" id="IPR036097">
    <property type="entry name" value="HisK_dim/P_sf"/>
</dbReference>
<evidence type="ECO:0000256" key="2">
    <source>
        <dbReference type="ARBA" id="ARBA00012438"/>
    </source>
</evidence>
<dbReference type="SUPFAM" id="SSF47384">
    <property type="entry name" value="Homodimeric domain of signal transducing histidine kinase"/>
    <property type="match status" value="1"/>
</dbReference>